<feature type="transmembrane region" description="Helical" evidence="6">
    <location>
        <begin position="262"/>
        <end position="287"/>
    </location>
</feature>
<dbReference type="InterPro" id="IPR005829">
    <property type="entry name" value="Sugar_transporter_CS"/>
</dbReference>
<feature type="transmembrane region" description="Helical" evidence="6">
    <location>
        <begin position="118"/>
        <end position="139"/>
    </location>
</feature>
<organism evidence="8 9">
    <name type="scientific">Rhodotorula paludigena</name>
    <dbReference type="NCBI Taxonomy" id="86838"/>
    <lineage>
        <taxon>Eukaryota</taxon>
        <taxon>Fungi</taxon>
        <taxon>Dikarya</taxon>
        <taxon>Basidiomycota</taxon>
        <taxon>Pucciniomycotina</taxon>
        <taxon>Microbotryomycetes</taxon>
        <taxon>Sporidiobolales</taxon>
        <taxon>Sporidiobolaceae</taxon>
        <taxon>Rhodotorula</taxon>
    </lineage>
</organism>
<name>A0AAV5GGA2_9BASI</name>
<evidence type="ECO:0000256" key="3">
    <source>
        <dbReference type="ARBA" id="ARBA00022989"/>
    </source>
</evidence>
<dbReference type="Proteomes" id="UP001342314">
    <property type="component" value="Unassembled WGS sequence"/>
</dbReference>
<feature type="transmembrane region" description="Helical" evidence="6">
    <location>
        <begin position="88"/>
        <end position="112"/>
    </location>
</feature>
<keyword evidence="4 6" id="KW-0472">Membrane</keyword>
<dbReference type="PANTHER" id="PTHR23501">
    <property type="entry name" value="MAJOR FACILITATOR SUPERFAMILY"/>
    <property type="match status" value="1"/>
</dbReference>
<dbReference type="InterPro" id="IPR036259">
    <property type="entry name" value="MFS_trans_sf"/>
</dbReference>
<accession>A0AAV5GGA2</accession>
<evidence type="ECO:0000256" key="1">
    <source>
        <dbReference type="ARBA" id="ARBA00004141"/>
    </source>
</evidence>
<gene>
    <name evidence="8" type="ORF">Rhopal_004659-T1</name>
</gene>
<evidence type="ECO:0000256" key="2">
    <source>
        <dbReference type="ARBA" id="ARBA00022692"/>
    </source>
</evidence>
<feature type="transmembrane region" description="Helical" evidence="6">
    <location>
        <begin position="462"/>
        <end position="480"/>
    </location>
</feature>
<feature type="transmembrane region" description="Helical" evidence="6">
    <location>
        <begin position="194"/>
        <end position="212"/>
    </location>
</feature>
<dbReference type="GO" id="GO:0022857">
    <property type="term" value="F:transmembrane transporter activity"/>
    <property type="evidence" value="ECO:0007669"/>
    <property type="project" value="InterPro"/>
</dbReference>
<keyword evidence="9" id="KW-1185">Reference proteome</keyword>
<feature type="transmembrane region" description="Helical" evidence="6">
    <location>
        <begin position="299"/>
        <end position="322"/>
    </location>
</feature>
<dbReference type="GO" id="GO:0005886">
    <property type="term" value="C:plasma membrane"/>
    <property type="evidence" value="ECO:0007669"/>
    <property type="project" value="TreeGrafter"/>
</dbReference>
<proteinExistence type="predicted"/>
<dbReference type="PROSITE" id="PS00216">
    <property type="entry name" value="SUGAR_TRANSPORT_1"/>
    <property type="match status" value="1"/>
</dbReference>
<comment type="subcellular location">
    <subcellularLocation>
        <location evidence="1">Membrane</location>
        <topology evidence="1">Multi-pass membrane protein</topology>
    </subcellularLocation>
</comment>
<feature type="region of interest" description="Disordered" evidence="5">
    <location>
        <begin position="496"/>
        <end position="565"/>
    </location>
</feature>
<feature type="compositionally biased region" description="Basic and acidic residues" evidence="5">
    <location>
        <begin position="547"/>
        <end position="565"/>
    </location>
</feature>
<feature type="transmembrane region" description="Helical" evidence="6">
    <location>
        <begin position="21"/>
        <end position="38"/>
    </location>
</feature>
<reference evidence="8 9" key="1">
    <citation type="submission" date="2021-12" db="EMBL/GenBank/DDBJ databases">
        <title>High titer production of polyol ester of fatty acids by Rhodotorula paludigena BS15 towards product separation-free biomass refinery.</title>
        <authorList>
            <person name="Mano J."/>
            <person name="Ono H."/>
            <person name="Tanaka T."/>
            <person name="Naito K."/>
            <person name="Sushida H."/>
            <person name="Ike M."/>
            <person name="Tokuyasu K."/>
            <person name="Kitaoka M."/>
        </authorList>
    </citation>
    <scope>NUCLEOTIDE SEQUENCE [LARGE SCALE GENOMIC DNA]</scope>
    <source>
        <strain evidence="8 9">BS15</strain>
    </source>
</reference>
<dbReference type="Gene3D" id="1.20.1720.10">
    <property type="entry name" value="Multidrug resistance protein D"/>
    <property type="match status" value="1"/>
</dbReference>
<keyword evidence="3 6" id="KW-1133">Transmembrane helix</keyword>
<sequence>MARQAVAALQDQTSNLSGGQLLIVFFGLQVALFLSFLDSTSVSTAAPEIGRALNASSSISWVGSSFLLANTAFQVVTSRLSDIFGRKLVLLGSLFLFVLGDLLCGFAKNGIWLYACRGVAGIGGGGINSLSMIIVSDVVNVRDRGKYQGLLGIAIALGRITPPIGVVTMLIIWLLLPLKHVTGDLKTKLRQMDWLGTFLALAMTICFLVPLAGGGSSFRWDGPVVIALFVVSGVLAGLFWFSQGWLAKLPLLPGRLFKNRNVALLLGQTFLVGIVYFGNIYQVPLYLQNVRGHSEIMSAALLLPLVLVQCFTTTLSGYVLKWTNRTKASFFVGFVFWFAGQAGQICFDRNTSIGVIVGVLLVQGMGIGATLQSTLVLAQVSGPSEDRAVVTGARNFARSLGGAIGLAVSNTLLNNVFLKDLPASIPASVRQQLQAEFVLSPSMSAEVQGQVLDAYMAGMRDVFIFFTPVVGVCLVVCFFIKDLPLTVPAAPQDAAVSSGESAEDEKDSPASDSPTLSASVRPVTPPLSGASSTTLADRVLEAEGEAGEGREGERAKKVESDRSPV</sequence>
<dbReference type="Gene3D" id="1.20.1250.20">
    <property type="entry name" value="MFS general substrate transporter like domains"/>
    <property type="match status" value="1"/>
</dbReference>
<evidence type="ECO:0000256" key="4">
    <source>
        <dbReference type="ARBA" id="ARBA00023136"/>
    </source>
</evidence>
<dbReference type="Pfam" id="PF07690">
    <property type="entry name" value="MFS_1"/>
    <property type="match status" value="1"/>
</dbReference>
<comment type="caution">
    <text evidence="8">The sequence shown here is derived from an EMBL/GenBank/DDBJ whole genome shotgun (WGS) entry which is preliminary data.</text>
</comment>
<evidence type="ECO:0000313" key="9">
    <source>
        <dbReference type="Proteomes" id="UP001342314"/>
    </source>
</evidence>
<protein>
    <recommendedName>
        <fullName evidence="7">Major facilitator superfamily (MFS) profile domain-containing protein</fullName>
    </recommendedName>
</protein>
<evidence type="ECO:0000256" key="6">
    <source>
        <dbReference type="SAM" id="Phobius"/>
    </source>
</evidence>
<evidence type="ECO:0000256" key="5">
    <source>
        <dbReference type="SAM" id="MobiDB-lite"/>
    </source>
</evidence>
<feature type="transmembrane region" description="Helical" evidence="6">
    <location>
        <begin position="224"/>
        <end position="242"/>
    </location>
</feature>
<dbReference type="InterPro" id="IPR020846">
    <property type="entry name" value="MFS_dom"/>
</dbReference>
<evidence type="ECO:0000259" key="7">
    <source>
        <dbReference type="PROSITE" id="PS50850"/>
    </source>
</evidence>
<feature type="transmembrane region" description="Helical" evidence="6">
    <location>
        <begin position="151"/>
        <end position="174"/>
    </location>
</feature>
<dbReference type="EMBL" id="BQKY01000009">
    <property type="protein sequence ID" value="GJN91636.1"/>
    <property type="molecule type" value="Genomic_DNA"/>
</dbReference>
<evidence type="ECO:0000313" key="8">
    <source>
        <dbReference type="EMBL" id="GJN91636.1"/>
    </source>
</evidence>
<feature type="domain" description="Major facilitator superfamily (MFS) profile" evidence="7">
    <location>
        <begin position="24"/>
        <end position="485"/>
    </location>
</feature>
<dbReference type="SUPFAM" id="SSF103473">
    <property type="entry name" value="MFS general substrate transporter"/>
    <property type="match status" value="1"/>
</dbReference>
<dbReference type="InterPro" id="IPR011701">
    <property type="entry name" value="MFS"/>
</dbReference>
<feature type="transmembrane region" description="Helical" evidence="6">
    <location>
        <begin position="328"/>
        <end position="347"/>
    </location>
</feature>
<dbReference type="PANTHER" id="PTHR23501:SF78">
    <property type="entry name" value="MAJOR FACILITATOR SUPERFAMILY (MFS) PROFILE DOMAIN-CONTAINING PROTEIN-RELATED"/>
    <property type="match status" value="1"/>
</dbReference>
<keyword evidence="2 6" id="KW-0812">Transmembrane</keyword>
<feature type="transmembrane region" description="Helical" evidence="6">
    <location>
        <begin position="354"/>
        <end position="378"/>
    </location>
</feature>
<dbReference type="PROSITE" id="PS50850">
    <property type="entry name" value="MFS"/>
    <property type="match status" value="1"/>
</dbReference>
<dbReference type="AlphaFoldDB" id="A0AAV5GGA2"/>